<protein>
    <submittedName>
        <fullName evidence="1">Uncharacterized protein</fullName>
    </submittedName>
</protein>
<keyword evidence="2" id="KW-1185">Reference proteome</keyword>
<comment type="caution">
    <text evidence="1">The sequence shown here is derived from an EMBL/GenBank/DDBJ whole genome shotgun (WGS) entry which is preliminary data.</text>
</comment>
<proteinExistence type="predicted"/>
<dbReference type="RefSeq" id="WP_135552688.1">
    <property type="nucleotide sequence ID" value="NZ_SPQQ01000022.1"/>
</dbReference>
<name>A0A4Z0QX53_9FIRM</name>
<dbReference type="OrthoDB" id="1799170at2"/>
<evidence type="ECO:0000313" key="2">
    <source>
        <dbReference type="Proteomes" id="UP000298460"/>
    </source>
</evidence>
<dbReference type="EMBL" id="SPQQ01000022">
    <property type="protein sequence ID" value="TGE35000.1"/>
    <property type="molecule type" value="Genomic_DNA"/>
</dbReference>
<organism evidence="1 2">
    <name type="scientific">Desulfosporosinus fructosivorans</name>
    <dbReference type="NCBI Taxonomy" id="2018669"/>
    <lineage>
        <taxon>Bacteria</taxon>
        <taxon>Bacillati</taxon>
        <taxon>Bacillota</taxon>
        <taxon>Clostridia</taxon>
        <taxon>Eubacteriales</taxon>
        <taxon>Desulfitobacteriaceae</taxon>
        <taxon>Desulfosporosinus</taxon>
    </lineage>
</organism>
<sequence>MSYESIAELVHNLVKDPKSILKLENRLPSGEFDIKELTIVQNVFSKYEVSGDALAIEALPLDLWG</sequence>
<dbReference type="AlphaFoldDB" id="A0A4Z0QX53"/>
<dbReference type="Proteomes" id="UP000298460">
    <property type="component" value="Unassembled WGS sequence"/>
</dbReference>
<accession>A0A4Z0QX53</accession>
<gene>
    <name evidence="1" type="ORF">E4K67_27610</name>
</gene>
<evidence type="ECO:0000313" key="1">
    <source>
        <dbReference type="EMBL" id="TGE35000.1"/>
    </source>
</evidence>
<reference evidence="1 2" key="1">
    <citation type="submission" date="2019-03" db="EMBL/GenBank/DDBJ databases">
        <title>Draft Genome Sequence of Desulfosporosinus fructosivorans Strain 63.6F, Isolated from Marine Sediment in the Baltic Sea.</title>
        <authorList>
            <person name="Hausmann B."/>
            <person name="Vandieken V."/>
            <person name="Pjevac P."/>
            <person name="Schreck K."/>
            <person name="Herbold C.W."/>
            <person name="Loy A."/>
        </authorList>
    </citation>
    <scope>NUCLEOTIDE SEQUENCE [LARGE SCALE GENOMIC DNA]</scope>
    <source>
        <strain evidence="1 2">63.6F</strain>
    </source>
</reference>